<sequence length="147" mass="16406">MTKKMVMIVFAGIVVFSLGLSPGVYLVKDEVTAEWSFAKVNAEISERATAATFTNADHLNEVTNLTSIFMQGEPVEAQPEIGDAQPDYALNWNDPSRKVRVFTFYVWFTEEGGVYAIRPSDESDEPRCKVLNQMNADFLKKMAIEGA</sequence>
<reference evidence="1 2" key="1">
    <citation type="submission" date="2015-01" db="EMBL/GenBank/DDBJ databases">
        <title>Jeotgalibacillus campisalis genome sequencing.</title>
        <authorList>
            <person name="Goh K.M."/>
            <person name="Chan K.-G."/>
            <person name="Yaakop A.S."/>
            <person name="Ee R."/>
            <person name="Gan H.M."/>
            <person name="Chan C.S."/>
        </authorList>
    </citation>
    <scope>NUCLEOTIDE SEQUENCE [LARGE SCALE GENOMIC DNA]</scope>
    <source>
        <strain evidence="1 2">SF-57</strain>
    </source>
</reference>
<protein>
    <submittedName>
        <fullName evidence="1">Uncharacterized protein</fullName>
    </submittedName>
</protein>
<dbReference type="PATRIC" id="fig|220754.4.peg.966"/>
<accession>A0A0C2VQ93</accession>
<dbReference type="EMBL" id="JXRR01000008">
    <property type="protein sequence ID" value="KIL51067.1"/>
    <property type="molecule type" value="Genomic_DNA"/>
</dbReference>
<organism evidence="1 2">
    <name type="scientific">Jeotgalibacillus campisalis</name>
    <dbReference type="NCBI Taxonomy" id="220754"/>
    <lineage>
        <taxon>Bacteria</taxon>
        <taxon>Bacillati</taxon>
        <taxon>Bacillota</taxon>
        <taxon>Bacilli</taxon>
        <taxon>Bacillales</taxon>
        <taxon>Caryophanaceae</taxon>
        <taxon>Jeotgalibacillus</taxon>
    </lineage>
</organism>
<evidence type="ECO:0000313" key="1">
    <source>
        <dbReference type="EMBL" id="KIL51067.1"/>
    </source>
</evidence>
<comment type="caution">
    <text evidence="1">The sequence shown here is derived from an EMBL/GenBank/DDBJ whole genome shotgun (WGS) entry which is preliminary data.</text>
</comment>
<gene>
    <name evidence="1" type="ORF">KR50_09480</name>
</gene>
<dbReference type="AlphaFoldDB" id="A0A0C2VQ93"/>
<keyword evidence="2" id="KW-1185">Reference proteome</keyword>
<dbReference type="Proteomes" id="UP000031972">
    <property type="component" value="Unassembled WGS sequence"/>
</dbReference>
<proteinExistence type="predicted"/>
<name>A0A0C2VQ93_9BACL</name>
<dbReference type="RefSeq" id="WP_041055429.1">
    <property type="nucleotide sequence ID" value="NZ_JXRR01000008.1"/>
</dbReference>
<evidence type="ECO:0000313" key="2">
    <source>
        <dbReference type="Proteomes" id="UP000031972"/>
    </source>
</evidence>